<gene>
    <name evidence="2" type="ORF">FN960_11215</name>
</gene>
<dbReference type="InterPro" id="IPR003797">
    <property type="entry name" value="DegV"/>
</dbReference>
<dbReference type="RefSeq" id="WP_143848816.1">
    <property type="nucleotide sequence ID" value="NZ_VLXZ01000006.1"/>
</dbReference>
<keyword evidence="3" id="KW-1185">Reference proteome</keyword>
<dbReference type="OrthoDB" id="9780660at2"/>
<evidence type="ECO:0000313" key="3">
    <source>
        <dbReference type="Proteomes" id="UP000318521"/>
    </source>
</evidence>
<dbReference type="GO" id="GO:0008289">
    <property type="term" value="F:lipid binding"/>
    <property type="evidence" value="ECO:0007669"/>
    <property type="project" value="UniProtKB-KW"/>
</dbReference>
<dbReference type="PANTHER" id="PTHR33434">
    <property type="entry name" value="DEGV DOMAIN-CONTAINING PROTEIN DR_1986-RELATED"/>
    <property type="match status" value="1"/>
</dbReference>
<name>A0A553ZY46_9BACI</name>
<dbReference type="Pfam" id="PF02645">
    <property type="entry name" value="DegV"/>
    <property type="match status" value="1"/>
</dbReference>
<dbReference type="PROSITE" id="PS51482">
    <property type="entry name" value="DEGV"/>
    <property type="match status" value="1"/>
</dbReference>
<dbReference type="InterPro" id="IPR043168">
    <property type="entry name" value="DegV_C"/>
</dbReference>
<evidence type="ECO:0000313" key="2">
    <source>
        <dbReference type="EMBL" id="TSB46369.1"/>
    </source>
</evidence>
<dbReference type="SUPFAM" id="SSF82549">
    <property type="entry name" value="DAK1/DegV-like"/>
    <property type="match status" value="1"/>
</dbReference>
<proteinExistence type="predicted"/>
<reference evidence="2 3" key="1">
    <citation type="submission" date="2019-07" db="EMBL/GenBank/DDBJ databases">
        <authorList>
            <person name="Park Y.J."/>
            <person name="Jeong S.E."/>
            <person name="Jung H.S."/>
        </authorList>
    </citation>
    <scope>NUCLEOTIDE SEQUENCE [LARGE SCALE GENOMIC DNA]</scope>
    <source>
        <strain evidence="3">P16(2019)</strain>
    </source>
</reference>
<dbReference type="AlphaFoldDB" id="A0A553ZY46"/>
<comment type="caution">
    <text evidence="2">The sequence shown here is derived from an EMBL/GenBank/DDBJ whole genome shotgun (WGS) entry which is preliminary data.</text>
</comment>
<keyword evidence="1" id="KW-0446">Lipid-binding</keyword>
<dbReference type="InterPro" id="IPR050270">
    <property type="entry name" value="DegV_domain_contain"/>
</dbReference>
<dbReference type="NCBIfam" id="TIGR00762">
    <property type="entry name" value="DegV"/>
    <property type="match status" value="1"/>
</dbReference>
<dbReference type="PANTHER" id="PTHR33434:SF2">
    <property type="entry name" value="FATTY ACID-BINDING PROTEIN TM_1468"/>
    <property type="match status" value="1"/>
</dbReference>
<evidence type="ECO:0000256" key="1">
    <source>
        <dbReference type="ARBA" id="ARBA00023121"/>
    </source>
</evidence>
<organism evidence="2 3">
    <name type="scientific">Alkalicoccobacillus porphyridii</name>
    <dbReference type="NCBI Taxonomy" id="2597270"/>
    <lineage>
        <taxon>Bacteria</taxon>
        <taxon>Bacillati</taxon>
        <taxon>Bacillota</taxon>
        <taxon>Bacilli</taxon>
        <taxon>Bacillales</taxon>
        <taxon>Bacillaceae</taxon>
        <taxon>Alkalicoccobacillus</taxon>
    </lineage>
</organism>
<protein>
    <submittedName>
        <fullName evidence="2">DegV family protein</fullName>
    </submittedName>
</protein>
<dbReference type="Proteomes" id="UP000318521">
    <property type="component" value="Unassembled WGS sequence"/>
</dbReference>
<dbReference type="Gene3D" id="3.30.1180.10">
    <property type="match status" value="1"/>
</dbReference>
<dbReference type="Gene3D" id="3.40.50.10170">
    <property type="match status" value="1"/>
</dbReference>
<dbReference type="EMBL" id="VLXZ01000006">
    <property type="protein sequence ID" value="TSB46369.1"/>
    <property type="molecule type" value="Genomic_DNA"/>
</dbReference>
<sequence>MSTIRIVTDSTADIPKEIVDKWNITVIPLNVVFSEAESYEDGVTISTETFYEKLETSDVIPTTSQPTPHQFEQVYRSLQSEGADVIFSIHLSSKLSGTYQAATIAKASLEDEKLDIRVIDSRQASYAIGIMVAELAEMAHDNKPLVELEKRADQLLDETKVYFLVDTLRFLQKNGRIGKAQAMVGSLLKVKPILSLSEEGEVYPFDKARGPKKAISIIIDTIKKEYGDTPIHIGASHALNQALADELIERVKAECQVESVVVTSIGAVIGTHVGPGTVSISCTKAEHS</sequence>
<accession>A0A553ZY46</accession>